<gene>
    <name evidence="4" type="ORF">LQ50_15045</name>
</gene>
<dbReference type="PANTHER" id="PTHR43156">
    <property type="entry name" value="STAGE II SPORULATION PROTEIN E-RELATED"/>
    <property type="match status" value="1"/>
</dbReference>
<dbReference type="InterPro" id="IPR036457">
    <property type="entry name" value="PPM-type-like_dom_sf"/>
</dbReference>
<dbReference type="Gene3D" id="3.60.40.10">
    <property type="entry name" value="PPM-type phosphatase domain"/>
    <property type="match status" value="1"/>
</dbReference>
<dbReference type="NCBIfam" id="TIGR00229">
    <property type="entry name" value="sensory_box"/>
    <property type="match status" value="1"/>
</dbReference>
<dbReference type="EMBL" id="JRJU01000019">
    <property type="protein sequence ID" value="KHF39396.1"/>
    <property type="molecule type" value="Genomic_DNA"/>
</dbReference>
<dbReference type="PANTHER" id="PTHR43156:SF14">
    <property type="entry name" value="PHOSPHOSERINE PHOSPHATASE RSBP"/>
    <property type="match status" value="1"/>
</dbReference>
<keyword evidence="5" id="KW-1185">Reference proteome</keyword>
<dbReference type="OrthoDB" id="9763484at2"/>
<dbReference type="PROSITE" id="PS51746">
    <property type="entry name" value="PPM_2"/>
    <property type="match status" value="1"/>
</dbReference>
<dbReference type="CDD" id="cd00130">
    <property type="entry name" value="PAS"/>
    <property type="match status" value="1"/>
</dbReference>
<dbReference type="GO" id="GO:0016791">
    <property type="term" value="F:phosphatase activity"/>
    <property type="evidence" value="ECO:0007669"/>
    <property type="project" value="TreeGrafter"/>
</dbReference>
<dbReference type="SUPFAM" id="SSF81606">
    <property type="entry name" value="PP2C-like"/>
    <property type="match status" value="1"/>
</dbReference>
<keyword evidence="1" id="KW-0378">Hydrolase</keyword>
<protein>
    <submittedName>
        <fullName evidence="4">Phosphoserine phosphatase</fullName>
    </submittedName>
</protein>
<evidence type="ECO:0000259" key="3">
    <source>
        <dbReference type="PROSITE" id="PS51746"/>
    </source>
</evidence>
<dbReference type="Pfam" id="PF13426">
    <property type="entry name" value="PAS_9"/>
    <property type="match status" value="1"/>
</dbReference>
<dbReference type="Gene3D" id="3.30.450.20">
    <property type="entry name" value="PAS domain"/>
    <property type="match status" value="1"/>
</dbReference>
<dbReference type="InterPro" id="IPR035965">
    <property type="entry name" value="PAS-like_dom_sf"/>
</dbReference>
<dbReference type="AlphaFoldDB" id="A0A0B0IID2"/>
<proteinExistence type="predicted"/>
<accession>A0A0B0IID2</accession>
<evidence type="ECO:0000256" key="2">
    <source>
        <dbReference type="SAM" id="Coils"/>
    </source>
</evidence>
<dbReference type="SUPFAM" id="SSF55785">
    <property type="entry name" value="PYP-like sensor domain (PAS domain)"/>
    <property type="match status" value="1"/>
</dbReference>
<dbReference type="InterPro" id="IPR052016">
    <property type="entry name" value="Bact_Sigma-Reg"/>
</dbReference>
<sequence length="403" mass="45896">MNESINEAPCGFLTLSEDGKILKINQTLLTLLKYRLEQLHNENINSILTVPAQLFHQLYFVPLVRHEKKVEELHTSLQSSNGEEIPVILNALPKIRNGRTEIDCVLLPVHKRSEYENELLLAKKEAEVALLAKDKVNEELKETLENLKIKQKELLELNQQNQAYKINTTKELELARKIQETSLTEPIVNEQIHIESYYNASNELSGDIYGFYQLDSHRYGIILLDVMGHGISSALITMSLHSLFQRLISKGVKTEAVMKELDNHLHRLFQNNQEAWHYCTAINLLIDTNEQTINYINAGHPPGIWQDSNGELHELFSKIPPLGTFEGLVYKTNSLPYSEGGRLFLYTDGITDPLGSDLLTTLLKNNQSVSISSLKNKIIQTLQDQKEACHKSDDQCFILVDLK</sequence>
<evidence type="ECO:0000313" key="5">
    <source>
        <dbReference type="Proteomes" id="UP000030832"/>
    </source>
</evidence>
<dbReference type="SMART" id="SM00331">
    <property type="entry name" value="PP2C_SIG"/>
    <property type="match status" value="1"/>
</dbReference>
<evidence type="ECO:0000313" key="4">
    <source>
        <dbReference type="EMBL" id="KHF39396.1"/>
    </source>
</evidence>
<dbReference type="STRING" id="333138.LQ50_15045"/>
<name>A0A0B0IID2_9BACI</name>
<dbReference type="Pfam" id="PF07228">
    <property type="entry name" value="SpoIIE"/>
    <property type="match status" value="1"/>
</dbReference>
<feature type="coiled-coil region" evidence="2">
    <location>
        <begin position="130"/>
        <end position="167"/>
    </location>
</feature>
<feature type="domain" description="PPM-type phosphatase" evidence="3">
    <location>
        <begin position="191"/>
        <end position="402"/>
    </location>
</feature>
<dbReference type="InterPro" id="IPR000014">
    <property type="entry name" value="PAS"/>
</dbReference>
<dbReference type="Proteomes" id="UP000030832">
    <property type="component" value="Unassembled WGS sequence"/>
</dbReference>
<dbReference type="InterPro" id="IPR001932">
    <property type="entry name" value="PPM-type_phosphatase-like_dom"/>
</dbReference>
<dbReference type="RefSeq" id="WP_034630493.1">
    <property type="nucleotide sequence ID" value="NZ_JRJU01000019.1"/>
</dbReference>
<keyword evidence="2" id="KW-0175">Coiled coil</keyword>
<dbReference type="eggNOG" id="COG2208">
    <property type="taxonomic scope" value="Bacteria"/>
</dbReference>
<comment type="caution">
    <text evidence="4">The sequence shown here is derived from an EMBL/GenBank/DDBJ whole genome shotgun (WGS) entry which is preliminary data.</text>
</comment>
<organism evidence="4 5">
    <name type="scientific">Halalkalibacter okhensis</name>
    <dbReference type="NCBI Taxonomy" id="333138"/>
    <lineage>
        <taxon>Bacteria</taxon>
        <taxon>Bacillati</taxon>
        <taxon>Bacillota</taxon>
        <taxon>Bacilli</taxon>
        <taxon>Bacillales</taxon>
        <taxon>Bacillaceae</taxon>
        <taxon>Halalkalibacter</taxon>
    </lineage>
</organism>
<evidence type="ECO:0000256" key="1">
    <source>
        <dbReference type="ARBA" id="ARBA00022801"/>
    </source>
</evidence>
<reference evidence="4 5" key="1">
    <citation type="submission" date="2014-09" db="EMBL/GenBank/DDBJ databases">
        <title>Genome sequencing and annotation of Bacillus Okhensis strain Kh10-101T.</title>
        <authorList>
            <person name="Prakash J.S."/>
        </authorList>
    </citation>
    <scope>NUCLEOTIDE SEQUENCE [LARGE SCALE GENOMIC DNA]</scope>
    <source>
        <strain evidence="5">Kh10-101T</strain>
    </source>
</reference>